<feature type="compositionally biased region" description="Polar residues" evidence="1">
    <location>
        <begin position="239"/>
        <end position="256"/>
    </location>
</feature>
<dbReference type="RefSeq" id="XP_056792782.1">
    <property type="nucleotide sequence ID" value="XM_056932823.1"/>
</dbReference>
<dbReference type="EMBL" id="JAPWDQ010000003">
    <property type="protein sequence ID" value="KAJ5491654.1"/>
    <property type="molecule type" value="Genomic_DNA"/>
</dbReference>
<gene>
    <name evidence="2" type="ORF">N7539_003221</name>
</gene>
<protein>
    <submittedName>
        <fullName evidence="2">Uncharacterized protein</fullName>
    </submittedName>
</protein>
<reference evidence="2" key="1">
    <citation type="submission" date="2022-12" db="EMBL/GenBank/DDBJ databases">
        <authorList>
            <person name="Petersen C."/>
        </authorList>
    </citation>
    <scope>NUCLEOTIDE SEQUENCE</scope>
    <source>
        <strain evidence="2">IBT 30728</strain>
    </source>
</reference>
<reference evidence="2" key="2">
    <citation type="journal article" date="2023" name="IMA Fungus">
        <title>Comparative genomic study of the Penicillium genus elucidates a diverse pangenome and 15 lateral gene transfer events.</title>
        <authorList>
            <person name="Petersen C."/>
            <person name="Sorensen T."/>
            <person name="Nielsen M.R."/>
            <person name="Sondergaard T.E."/>
            <person name="Sorensen J.L."/>
            <person name="Fitzpatrick D.A."/>
            <person name="Frisvad J.C."/>
            <person name="Nielsen K.L."/>
        </authorList>
    </citation>
    <scope>NUCLEOTIDE SEQUENCE</scope>
    <source>
        <strain evidence="2">IBT 30728</strain>
    </source>
</reference>
<dbReference type="Proteomes" id="UP001148312">
    <property type="component" value="Unassembled WGS sequence"/>
</dbReference>
<name>A0A9X0BZL7_9EURO</name>
<feature type="compositionally biased region" description="Low complexity" evidence="1">
    <location>
        <begin position="181"/>
        <end position="198"/>
    </location>
</feature>
<comment type="caution">
    <text evidence="2">The sequence shown here is derived from an EMBL/GenBank/DDBJ whole genome shotgun (WGS) entry which is preliminary data.</text>
</comment>
<feature type="region of interest" description="Disordered" evidence="1">
    <location>
        <begin position="91"/>
        <end position="121"/>
    </location>
</feature>
<sequence>MQSTTPRSGSTTPLGRDPDIQWLQLLAHTKCKTPAILSSGPAIPSPSSPTPLQSAATGTGTNLKNNHSGRAHSCSSATSYFTLLSVTGDAQHLQHGDGRQRSARGQQYAGSVTPPGRHMDDSSWIAWFSARGAGSSRAPMHQPEPQHGHGQTGDSTSRIHDAGPSGNSDQSYFPSKPPVQLPVQSQPQSQSQGPSQDQTTLPDQTIVPGGHSLGTSAFTSTSTSTSTSTITSTTRDTTPPFSISSTASGPGTSFSSPLAPLTDAEIDAMIQQFPTDSTDGFSWAFSDPSTYDAGLFDLAETDPGLASWLNEQHAFALHLGDGTAGAGAGAAGFSGPTSPGKRSLTLDGYPGEMSAEQGMGWDVGIGMGIGSKKLKV</sequence>
<accession>A0A9X0BZL7</accession>
<feature type="compositionally biased region" description="Low complexity" evidence="1">
    <location>
        <begin position="215"/>
        <end position="238"/>
    </location>
</feature>
<keyword evidence="3" id="KW-1185">Reference proteome</keyword>
<feature type="region of interest" description="Disordered" evidence="1">
    <location>
        <begin position="37"/>
        <end position="72"/>
    </location>
</feature>
<dbReference type="GeneID" id="81623072"/>
<evidence type="ECO:0000313" key="3">
    <source>
        <dbReference type="Proteomes" id="UP001148312"/>
    </source>
</evidence>
<evidence type="ECO:0000256" key="1">
    <source>
        <dbReference type="SAM" id="MobiDB-lite"/>
    </source>
</evidence>
<organism evidence="2 3">
    <name type="scientific">Penicillium diatomitis</name>
    <dbReference type="NCBI Taxonomy" id="2819901"/>
    <lineage>
        <taxon>Eukaryota</taxon>
        <taxon>Fungi</taxon>
        <taxon>Dikarya</taxon>
        <taxon>Ascomycota</taxon>
        <taxon>Pezizomycotina</taxon>
        <taxon>Eurotiomycetes</taxon>
        <taxon>Eurotiomycetidae</taxon>
        <taxon>Eurotiales</taxon>
        <taxon>Aspergillaceae</taxon>
        <taxon>Penicillium</taxon>
    </lineage>
</organism>
<feature type="compositionally biased region" description="Polar residues" evidence="1">
    <location>
        <begin position="53"/>
        <end position="72"/>
    </location>
</feature>
<evidence type="ECO:0000313" key="2">
    <source>
        <dbReference type="EMBL" id="KAJ5491654.1"/>
    </source>
</evidence>
<dbReference type="AlphaFoldDB" id="A0A9X0BZL7"/>
<feature type="region of interest" description="Disordered" evidence="1">
    <location>
        <begin position="133"/>
        <end position="259"/>
    </location>
</feature>
<proteinExistence type="predicted"/>